<dbReference type="EMBL" id="JAGKQM010000012">
    <property type="protein sequence ID" value="KAH0899231.1"/>
    <property type="molecule type" value="Genomic_DNA"/>
</dbReference>
<organism evidence="1 2">
    <name type="scientific">Brassica napus</name>
    <name type="common">Rape</name>
    <dbReference type="NCBI Taxonomy" id="3708"/>
    <lineage>
        <taxon>Eukaryota</taxon>
        <taxon>Viridiplantae</taxon>
        <taxon>Streptophyta</taxon>
        <taxon>Embryophyta</taxon>
        <taxon>Tracheophyta</taxon>
        <taxon>Spermatophyta</taxon>
        <taxon>Magnoliopsida</taxon>
        <taxon>eudicotyledons</taxon>
        <taxon>Gunneridae</taxon>
        <taxon>Pentapetalae</taxon>
        <taxon>rosids</taxon>
        <taxon>malvids</taxon>
        <taxon>Brassicales</taxon>
        <taxon>Brassicaceae</taxon>
        <taxon>Brassiceae</taxon>
        <taxon>Brassica</taxon>
    </lineage>
</organism>
<name>A0ABQ8B344_BRANA</name>
<feature type="non-terminal residue" evidence="1">
    <location>
        <position position="1"/>
    </location>
</feature>
<proteinExistence type="predicted"/>
<comment type="caution">
    <text evidence="1">The sequence shown here is derived from an EMBL/GenBank/DDBJ whole genome shotgun (WGS) entry which is preliminary data.</text>
</comment>
<sequence>LIYREDNFKWTLNRERVFIELYDQLIFMTNYRFKDPTATSRKFHGDKFNQKFNINVTYRFSKKKLEYQYLIEIL</sequence>
<gene>
    <name evidence="1" type="ORF">HID58_048799</name>
</gene>
<dbReference type="Proteomes" id="UP000824890">
    <property type="component" value="Unassembled WGS sequence"/>
</dbReference>
<reference evidence="1 2" key="1">
    <citation type="submission" date="2021-05" db="EMBL/GenBank/DDBJ databases">
        <title>Genome Assembly of Synthetic Allotetraploid Brassica napus Reveals Homoeologous Exchanges between Subgenomes.</title>
        <authorList>
            <person name="Davis J.T."/>
        </authorList>
    </citation>
    <scope>NUCLEOTIDE SEQUENCE [LARGE SCALE GENOMIC DNA]</scope>
    <source>
        <strain evidence="2">cv. Da-Ae</strain>
        <tissue evidence="1">Seedling</tissue>
    </source>
</reference>
<evidence type="ECO:0000313" key="2">
    <source>
        <dbReference type="Proteomes" id="UP000824890"/>
    </source>
</evidence>
<accession>A0ABQ8B344</accession>
<evidence type="ECO:0000313" key="1">
    <source>
        <dbReference type="EMBL" id="KAH0899231.1"/>
    </source>
</evidence>
<protein>
    <submittedName>
        <fullName evidence="1">Uncharacterized protein</fullName>
    </submittedName>
</protein>
<keyword evidence="2" id="KW-1185">Reference proteome</keyword>